<reference evidence="2" key="1">
    <citation type="journal article" date="2019" name="Int. J. Syst. Evol. Microbiol.">
        <title>The Global Catalogue of Microorganisms (GCM) 10K type strain sequencing project: providing services to taxonomists for standard genome sequencing and annotation.</title>
        <authorList>
            <consortium name="The Broad Institute Genomics Platform"/>
            <consortium name="The Broad Institute Genome Sequencing Center for Infectious Disease"/>
            <person name="Wu L."/>
            <person name="Ma J."/>
        </authorList>
    </citation>
    <scope>NUCLEOTIDE SEQUENCE [LARGE SCALE GENOMIC DNA]</scope>
    <source>
        <strain evidence="2">JCM 15974</strain>
    </source>
</reference>
<evidence type="ECO:0000313" key="2">
    <source>
        <dbReference type="Proteomes" id="UP001501758"/>
    </source>
</evidence>
<proteinExistence type="predicted"/>
<dbReference type="RefSeq" id="WP_343914332.1">
    <property type="nucleotide sequence ID" value="NZ_BAAAGE010000005.1"/>
</dbReference>
<sequence>MVNEVSKEAYKKPLWKHHKGVEYIEINLAQFISEDLMIKHYAEACDMILQRPDKSVRIFTDITDINPSLDAIRFCKDIGRKAQRGIKSSAIIGTVGFKTIMLKIYIRYSGSPVKIFSSKDAALDYVTQL</sequence>
<comment type="caution">
    <text evidence="1">The sequence shown here is derived from an EMBL/GenBank/DDBJ whole genome shotgun (WGS) entry which is preliminary data.</text>
</comment>
<gene>
    <name evidence="1" type="ORF">GCM10009430_43270</name>
</gene>
<evidence type="ECO:0000313" key="1">
    <source>
        <dbReference type="EMBL" id="GAA0731277.1"/>
    </source>
</evidence>
<keyword evidence="2" id="KW-1185">Reference proteome</keyword>
<name>A0ABP3UE74_9FLAO</name>
<dbReference type="Proteomes" id="UP001501758">
    <property type="component" value="Unassembled WGS sequence"/>
</dbReference>
<organism evidence="1 2">
    <name type="scientific">Aquimarina litoralis</name>
    <dbReference type="NCBI Taxonomy" id="584605"/>
    <lineage>
        <taxon>Bacteria</taxon>
        <taxon>Pseudomonadati</taxon>
        <taxon>Bacteroidota</taxon>
        <taxon>Flavobacteriia</taxon>
        <taxon>Flavobacteriales</taxon>
        <taxon>Flavobacteriaceae</taxon>
        <taxon>Aquimarina</taxon>
    </lineage>
</organism>
<dbReference type="EMBL" id="BAAAGE010000005">
    <property type="protein sequence ID" value="GAA0731277.1"/>
    <property type="molecule type" value="Genomic_DNA"/>
</dbReference>
<accession>A0ABP3UE74</accession>
<protein>
    <recommendedName>
        <fullName evidence="3">STAS/SEC14 domain-containing protein</fullName>
    </recommendedName>
</protein>
<evidence type="ECO:0008006" key="3">
    <source>
        <dbReference type="Google" id="ProtNLM"/>
    </source>
</evidence>